<dbReference type="PANTHER" id="PTHR23150">
    <property type="entry name" value="SULFATASE MODIFYING FACTOR 1, 2"/>
    <property type="match status" value="1"/>
</dbReference>
<dbReference type="InterPro" id="IPR016187">
    <property type="entry name" value="CTDL_fold"/>
</dbReference>
<comment type="caution">
    <text evidence="3">The sequence shown here is derived from an EMBL/GenBank/DDBJ whole genome shotgun (WGS) entry which is preliminary data.</text>
</comment>
<gene>
    <name evidence="3" type="ORF">NM961_07970</name>
</gene>
<dbReference type="Gene3D" id="3.90.1580.10">
    <property type="entry name" value="paralog of FGE (formylglycine-generating enzyme)"/>
    <property type="match status" value="1"/>
</dbReference>
<dbReference type="Proteomes" id="UP001165498">
    <property type="component" value="Unassembled WGS sequence"/>
</dbReference>
<evidence type="ECO:0000313" key="3">
    <source>
        <dbReference type="EMBL" id="MCQ4164645.1"/>
    </source>
</evidence>
<accession>A0ABT1QQR7</accession>
<evidence type="ECO:0000313" key="4">
    <source>
        <dbReference type="Proteomes" id="UP001165498"/>
    </source>
</evidence>
<dbReference type="RefSeq" id="WP_255913522.1">
    <property type="nucleotide sequence ID" value="NZ_JANFQO010000006.1"/>
</dbReference>
<dbReference type="InterPro" id="IPR051043">
    <property type="entry name" value="Sulfatase_Mod_Factor_Kinase"/>
</dbReference>
<dbReference type="InterPro" id="IPR005532">
    <property type="entry name" value="SUMF_dom"/>
</dbReference>
<reference evidence="3" key="1">
    <citation type="submission" date="2022-07" db="EMBL/GenBank/DDBJ databases">
        <title>Tahibacter sp., a new gammaproteobacterium isolated from the silt sample collected at pig farm.</title>
        <authorList>
            <person name="Chen H."/>
        </authorList>
    </citation>
    <scope>NUCLEOTIDE SEQUENCE</scope>
    <source>
        <strain evidence="3">P2K</strain>
    </source>
</reference>
<evidence type="ECO:0000259" key="2">
    <source>
        <dbReference type="Pfam" id="PF03781"/>
    </source>
</evidence>
<dbReference type="Pfam" id="PF03781">
    <property type="entry name" value="FGE-sulfatase"/>
    <property type="match status" value="1"/>
</dbReference>
<name>A0ABT1QQR7_9GAMM</name>
<feature type="transmembrane region" description="Helical" evidence="1">
    <location>
        <begin position="12"/>
        <end position="31"/>
    </location>
</feature>
<sequence>MAGPEKVRKQTTWGGAAGIALLGFALVYRFFPEVIHVSPGERPAGLPVRTSAPPPPINVRGAAPAVVEFGPPRELAGVAEALPEAPPEPEVPASEKIAGLLKQADEALARGQLFEPAEGSALLLYREALDEDKGNRRARSGLAAVQDQLLGDIGARLDGGDTDEAERMLAALEKLPHEANRFAELRARVKLARQVEPLLAQAAELLREGKGLEPPGNSALDVYRRVRELDPANVLAQQGLEQIQRGVLERALAAVARDDFLAADAILAQAATIAPGSQQLLDTRTRTEGVRRQRAETVLAQAQSALDSGNADLAERLAAQAQGISADLPGVDEFQDRLRNARLYASLRPGQLVSDPFLDRAGSAPALLVVPTGRFLMGSPDAEEGHRSSEGPQREVVIDSGFALGRSEVTVAEFREFIRASGYRTTAEIEGTSSVYDENSGRMGDGRGVTWQDDYRGRRAADDLPVVHVSWDDASAYLAWLGERSGKRYRLPSEAEFEYALRAGSVTRFPWGDGDPPRVLGNYTGTGDRSPAHRTWRKAFARYSDDHWGPAPVRTFPANPLGFFDLDGNVSEWVQDCWHDNYIRAPRDSRAWVNAGCERHVVRGGSWGSDPDQVRSAFRLSALSTTRSGRVGFRVARDL</sequence>
<organism evidence="3 4">
    <name type="scientific">Tahibacter harae</name>
    <dbReference type="NCBI Taxonomy" id="2963937"/>
    <lineage>
        <taxon>Bacteria</taxon>
        <taxon>Pseudomonadati</taxon>
        <taxon>Pseudomonadota</taxon>
        <taxon>Gammaproteobacteria</taxon>
        <taxon>Lysobacterales</taxon>
        <taxon>Rhodanobacteraceae</taxon>
        <taxon>Tahibacter</taxon>
    </lineage>
</organism>
<dbReference type="InterPro" id="IPR042095">
    <property type="entry name" value="SUMF_sf"/>
</dbReference>
<dbReference type="SUPFAM" id="SSF56436">
    <property type="entry name" value="C-type lectin-like"/>
    <property type="match status" value="1"/>
</dbReference>
<keyword evidence="4" id="KW-1185">Reference proteome</keyword>
<keyword evidence="1" id="KW-0812">Transmembrane</keyword>
<dbReference type="PANTHER" id="PTHR23150:SF35">
    <property type="entry name" value="BLL6746 PROTEIN"/>
    <property type="match status" value="1"/>
</dbReference>
<evidence type="ECO:0000256" key="1">
    <source>
        <dbReference type="SAM" id="Phobius"/>
    </source>
</evidence>
<dbReference type="EMBL" id="JANFQO010000006">
    <property type="protein sequence ID" value="MCQ4164645.1"/>
    <property type="molecule type" value="Genomic_DNA"/>
</dbReference>
<protein>
    <submittedName>
        <fullName evidence="3">SUMF1/EgtB/PvdO family nonheme iron enzyme</fullName>
    </submittedName>
</protein>
<feature type="domain" description="Sulfatase-modifying factor enzyme-like" evidence="2">
    <location>
        <begin position="364"/>
        <end position="637"/>
    </location>
</feature>
<keyword evidence="1" id="KW-1133">Transmembrane helix</keyword>
<keyword evidence="1" id="KW-0472">Membrane</keyword>
<proteinExistence type="predicted"/>